<dbReference type="PROSITE" id="PS50106">
    <property type="entry name" value="PDZ"/>
    <property type="match status" value="1"/>
</dbReference>
<dbReference type="EMBL" id="JADBEB010000001">
    <property type="protein sequence ID" value="MBE1487196.1"/>
    <property type="molecule type" value="Genomic_DNA"/>
</dbReference>
<feature type="compositionally biased region" description="Pro residues" evidence="3">
    <location>
        <begin position="231"/>
        <end position="240"/>
    </location>
</feature>
<proteinExistence type="predicted"/>
<dbReference type="PRINTS" id="PR00834">
    <property type="entry name" value="PROTEASES2C"/>
</dbReference>
<dbReference type="SUPFAM" id="SSF50156">
    <property type="entry name" value="PDZ domain-like"/>
    <property type="match status" value="1"/>
</dbReference>
<dbReference type="PANTHER" id="PTHR43343">
    <property type="entry name" value="PEPTIDASE S12"/>
    <property type="match status" value="1"/>
</dbReference>
<feature type="compositionally biased region" description="Basic and acidic residues" evidence="3">
    <location>
        <begin position="7"/>
        <end position="20"/>
    </location>
</feature>
<feature type="compositionally biased region" description="Polar residues" evidence="3">
    <location>
        <begin position="184"/>
        <end position="197"/>
    </location>
</feature>
<protein>
    <submittedName>
        <fullName evidence="5">Serine protease PepD</fullName>
        <ecNumber evidence="5">3.4.21.-</ecNumber>
    </submittedName>
</protein>
<organism evidence="5 6">
    <name type="scientific">Plantactinospora soyae</name>
    <dbReference type="NCBI Taxonomy" id="1544732"/>
    <lineage>
        <taxon>Bacteria</taxon>
        <taxon>Bacillati</taxon>
        <taxon>Actinomycetota</taxon>
        <taxon>Actinomycetes</taxon>
        <taxon>Micromonosporales</taxon>
        <taxon>Micromonosporaceae</taxon>
        <taxon>Plantactinospora</taxon>
    </lineage>
</organism>
<dbReference type="GO" id="GO:0004252">
    <property type="term" value="F:serine-type endopeptidase activity"/>
    <property type="evidence" value="ECO:0007669"/>
    <property type="project" value="InterPro"/>
</dbReference>
<evidence type="ECO:0000256" key="3">
    <source>
        <dbReference type="SAM" id="MobiDB-lite"/>
    </source>
</evidence>
<feature type="compositionally biased region" description="Basic and acidic residues" evidence="3">
    <location>
        <begin position="27"/>
        <end position="44"/>
    </location>
</feature>
<dbReference type="RefSeq" id="WP_192767084.1">
    <property type="nucleotide sequence ID" value="NZ_JADBEB010000001.1"/>
</dbReference>
<feature type="compositionally biased region" description="Low complexity" evidence="3">
    <location>
        <begin position="200"/>
        <end position="217"/>
    </location>
</feature>
<keyword evidence="6" id="KW-1185">Reference proteome</keyword>
<feature type="compositionally biased region" description="Low complexity" evidence="3">
    <location>
        <begin position="72"/>
        <end position="82"/>
    </location>
</feature>
<dbReference type="PANTHER" id="PTHR43343:SF3">
    <property type="entry name" value="PROTEASE DO-LIKE 8, CHLOROPLASTIC"/>
    <property type="match status" value="1"/>
</dbReference>
<dbReference type="Gene3D" id="2.30.42.10">
    <property type="match status" value="1"/>
</dbReference>
<dbReference type="SMART" id="SM00228">
    <property type="entry name" value="PDZ"/>
    <property type="match status" value="1"/>
</dbReference>
<dbReference type="SUPFAM" id="SSF50494">
    <property type="entry name" value="Trypsin-like serine proteases"/>
    <property type="match status" value="1"/>
</dbReference>
<dbReference type="InterPro" id="IPR001940">
    <property type="entry name" value="Peptidase_S1C"/>
</dbReference>
<name>A0A927M5K3_9ACTN</name>
<gene>
    <name evidence="5" type="ORF">H4W31_002834</name>
</gene>
<dbReference type="Gene3D" id="2.40.10.120">
    <property type="match status" value="1"/>
</dbReference>
<dbReference type="AlphaFoldDB" id="A0A927M5K3"/>
<dbReference type="EC" id="3.4.21.-" evidence="5"/>
<feature type="compositionally biased region" description="Low complexity" evidence="3">
    <location>
        <begin position="430"/>
        <end position="444"/>
    </location>
</feature>
<dbReference type="GO" id="GO:0006508">
    <property type="term" value="P:proteolysis"/>
    <property type="evidence" value="ECO:0007669"/>
    <property type="project" value="UniProtKB-KW"/>
</dbReference>
<keyword evidence="2 5" id="KW-0378">Hydrolase</keyword>
<dbReference type="InterPro" id="IPR001478">
    <property type="entry name" value="PDZ"/>
</dbReference>
<feature type="region of interest" description="Disordered" evidence="3">
    <location>
        <begin position="166"/>
        <end position="240"/>
    </location>
</feature>
<dbReference type="InterPro" id="IPR036034">
    <property type="entry name" value="PDZ_sf"/>
</dbReference>
<dbReference type="InterPro" id="IPR051201">
    <property type="entry name" value="Chloro_Bact_Ser_Proteases"/>
</dbReference>
<evidence type="ECO:0000313" key="6">
    <source>
        <dbReference type="Proteomes" id="UP000649753"/>
    </source>
</evidence>
<evidence type="ECO:0000256" key="2">
    <source>
        <dbReference type="ARBA" id="ARBA00022801"/>
    </source>
</evidence>
<evidence type="ECO:0000256" key="1">
    <source>
        <dbReference type="ARBA" id="ARBA00022670"/>
    </source>
</evidence>
<sequence length="603" mass="59237">MSDFETDPQRRPANADRELSHPTAGLPRDDRGQSDSDAFGHRPADSATPGTGSADPGTSGAADAGDRPEPPTATVTPAPGQPYGDQAYGSAQTAGQQPYVGAPAPGQPYGAHGAAQTSAAQPYSAVPASAQPYSGVPASGQPYAGAPAPGQAYSAGPYGATPASGQPYGAGPYGPGQASGQPYSLPSTGTEPATSPWQAPHGGQQPHQGWTGQPGQHNPGGGVPPHLGGPSAPPWAVPVGPPAPASGGRFGKFAAIGAAALALMVGSGIAGGAIALALDDGPAVTTRSYTAAPVINPAELPKIAAQVENSVVSISTSSAEGSGVVMSADGFMLTNNHVVASADDGKVEVFFADGKKAAAKVIGTDPKTDLAVVKADGVSGLAAAKFGDSDAMQVGDQVLALGSPLGLQGSVTAGIISARDRTIQAGGGQEEQPNPFGQPQQQQGAASSISGLLQTDAPINPGNSGGALVNTKAEVIGINTAIATAGQGTGNIGVGFAIPSNKAMVVAEALQRGEKVSHPSLGVQVTAAESGGALIAAVQPDSPAAKAGLQQGDVVTQFGDKRINDSDDLVGAVQGGKVGDQVQVTYTRNGAEKSATVTLAETS</sequence>
<dbReference type="Pfam" id="PF13365">
    <property type="entry name" value="Trypsin_2"/>
    <property type="match status" value="1"/>
</dbReference>
<feature type="region of interest" description="Disordered" evidence="3">
    <location>
        <begin position="1"/>
        <end position="143"/>
    </location>
</feature>
<feature type="region of interest" description="Disordered" evidence="3">
    <location>
        <begin position="423"/>
        <end position="448"/>
    </location>
</feature>
<evidence type="ECO:0000259" key="4">
    <source>
        <dbReference type="PROSITE" id="PS50106"/>
    </source>
</evidence>
<dbReference type="InterPro" id="IPR009003">
    <property type="entry name" value="Peptidase_S1_PA"/>
</dbReference>
<feature type="compositionally biased region" description="Low complexity" evidence="3">
    <location>
        <begin position="166"/>
        <end position="183"/>
    </location>
</feature>
<keyword evidence="1 5" id="KW-0645">Protease</keyword>
<comment type="caution">
    <text evidence="5">The sequence shown here is derived from an EMBL/GenBank/DDBJ whole genome shotgun (WGS) entry which is preliminary data.</text>
</comment>
<accession>A0A927M5K3</accession>
<dbReference type="Pfam" id="PF13180">
    <property type="entry name" value="PDZ_2"/>
    <property type="match status" value="1"/>
</dbReference>
<reference evidence="5" key="1">
    <citation type="submission" date="2020-10" db="EMBL/GenBank/DDBJ databases">
        <title>Sequencing the genomes of 1000 actinobacteria strains.</title>
        <authorList>
            <person name="Klenk H.-P."/>
        </authorList>
    </citation>
    <scope>NUCLEOTIDE SEQUENCE</scope>
    <source>
        <strain evidence="5">DSM 46832</strain>
    </source>
</reference>
<evidence type="ECO:0000313" key="5">
    <source>
        <dbReference type="EMBL" id="MBE1487196.1"/>
    </source>
</evidence>
<feature type="domain" description="PDZ" evidence="4">
    <location>
        <begin position="504"/>
        <end position="565"/>
    </location>
</feature>
<dbReference type="Proteomes" id="UP000649753">
    <property type="component" value="Unassembled WGS sequence"/>
</dbReference>